<feature type="domain" description="RRN6 K-rich C-terminal" evidence="2">
    <location>
        <begin position="411"/>
        <end position="542"/>
    </location>
</feature>
<dbReference type="AlphaFoldDB" id="A0A6J3MDR7"/>
<dbReference type="Pfam" id="PF20640">
    <property type="entry name" value="Rrn6_HB"/>
    <property type="match status" value="1"/>
</dbReference>
<dbReference type="Proteomes" id="UP000504637">
    <property type="component" value="Unplaced"/>
</dbReference>
<evidence type="ECO:0000256" key="1">
    <source>
        <dbReference type="SAM" id="MobiDB-lite"/>
    </source>
</evidence>
<dbReference type="InterPro" id="IPR019350">
    <property type="entry name" value="RNA_pol_I-sp_TIF_RRN6-like"/>
</dbReference>
<dbReference type="PANTHER" id="PTHR28221:SF2">
    <property type="entry name" value="RNA POLYMERASE I-SPECIFIC TRANSCRIPTION INITIATION FACTOR RRN6"/>
    <property type="match status" value="1"/>
</dbReference>
<feature type="compositionally biased region" description="Basic residues" evidence="1">
    <location>
        <begin position="533"/>
        <end position="542"/>
    </location>
</feature>
<sequence length="542" mass="59693">MSFRVLFDGDDLAVLEDPQRVPIAAMCPKRKNVQHISSLAIRSVRFGSAQETPDDSTDDSEGNPRTPARFYSFATLYDDMTISEALLVSQYRNARDVPSIVSPSWKLLKQSSSSGSGERGFVVDDSDVSDREAPLRQEPRPIRYRGVGRRPKRSQKLKDLSKLVMRLEIADSEVLSRALPKARAKVTQLSQDETQTSRTIMDIIQHEVTTGDTEDAARALEQLTQSFLDTGAANGSDEFEAAEPRLVLENVPSLGRSTDRLSQGTGLGAIYDEIVATWITPLAADISARTRVARDQLARNMAAELTLSSLVIRPSKPPILKSAESEDPPQSYSFELPVRGVPPTIEPFSSQLYSSQLPDSAALPTPSPTTTPSVTTASSRATIFAAPEVDRLRRYANFTKPAPAALPRALNNVLAHWEVGSDLSTYDWLSTARQIARRDEEADEELSERDRLRMQKRAQRHLRRQRREAEASQALRLASSRIPEVLSASQPPVVRTAESQRPAAVAAPPSSQSIASAFPASQPVSGRFAVRQPVKKKRKQGF</sequence>
<feature type="compositionally biased region" description="Low complexity" evidence="1">
    <location>
        <begin position="358"/>
        <end position="377"/>
    </location>
</feature>
<name>A0A6J3MDR7_9PEZI</name>
<feature type="region of interest" description="Disordered" evidence="1">
    <location>
        <begin position="109"/>
        <end position="133"/>
    </location>
</feature>
<dbReference type="GO" id="GO:0070860">
    <property type="term" value="C:RNA polymerase I core factor complex"/>
    <property type="evidence" value="ECO:0007669"/>
    <property type="project" value="TreeGrafter"/>
</dbReference>
<evidence type="ECO:0000313" key="5">
    <source>
        <dbReference type="RefSeq" id="XP_033463191.1"/>
    </source>
</evidence>
<feature type="region of interest" description="Disordered" evidence="1">
    <location>
        <begin position="486"/>
        <end position="542"/>
    </location>
</feature>
<reference evidence="5" key="1">
    <citation type="submission" date="2020-01" db="EMBL/GenBank/DDBJ databases">
        <authorList>
            <consortium name="DOE Joint Genome Institute"/>
            <person name="Haridas S."/>
            <person name="Albert R."/>
            <person name="Binder M."/>
            <person name="Bloem J."/>
            <person name="Labutti K."/>
            <person name="Salamov A."/>
            <person name="Andreopoulos B."/>
            <person name="Baker S.E."/>
            <person name="Barry K."/>
            <person name="Bills G."/>
            <person name="Bluhm B.H."/>
            <person name="Cannon C."/>
            <person name="Castanera R."/>
            <person name="Culley D.E."/>
            <person name="Daum C."/>
            <person name="Ezra D."/>
            <person name="Gonzalez J.B."/>
            <person name="Henrissat B."/>
            <person name="Kuo A."/>
            <person name="Liang C."/>
            <person name="Lipzen A."/>
            <person name="Lutzoni F."/>
            <person name="Magnuson J."/>
            <person name="Mondo S."/>
            <person name="Nolan M."/>
            <person name="Ohm R."/>
            <person name="Pangilinan J."/>
            <person name="Park H.-J."/>
            <person name="Ramirez L."/>
            <person name="Alfaro M."/>
            <person name="Sun H."/>
            <person name="Tritt A."/>
            <person name="Yoshinaga Y."/>
            <person name="Zwiers L.-H."/>
            <person name="Turgeon B.G."/>
            <person name="Goodwin S.B."/>
            <person name="Spatafora J.W."/>
            <person name="Crous P.W."/>
            <person name="Grigoriev I.V."/>
        </authorList>
    </citation>
    <scope>NUCLEOTIDE SEQUENCE</scope>
    <source>
        <strain evidence="5">CBS 342.82</strain>
    </source>
</reference>
<dbReference type="GO" id="GO:0001163">
    <property type="term" value="F:RNA polymerase I transcription regulatory region sequence-specific DNA binding"/>
    <property type="evidence" value="ECO:0007669"/>
    <property type="project" value="TreeGrafter"/>
</dbReference>
<dbReference type="RefSeq" id="XP_033463191.1">
    <property type="nucleotide sequence ID" value="XM_033598871.1"/>
</dbReference>
<evidence type="ECO:0000259" key="3">
    <source>
        <dbReference type="Pfam" id="PF20640"/>
    </source>
</evidence>
<proteinExistence type="predicted"/>
<keyword evidence="4" id="KW-1185">Reference proteome</keyword>
<evidence type="ECO:0000259" key="2">
    <source>
        <dbReference type="Pfam" id="PF20639"/>
    </source>
</evidence>
<evidence type="ECO:0000313" key="4">
    <source>
        <dbReference type="Proteomes" id="UP000504637"/>
    </source>
</evidence>
<dbReference type="OrthoDB" id="4090074at2759"/>
<feature type="region of interest" description="Disordered" evidence="1">
    <location>
        <begin position="356"/>
        <end position="377"/>
    </location>
</feature>
<feature type="compositionally biased region" description="Low complexity" evidence="1">
    <location>
        <begin position="499"/>
        <end position="523"/>
    </location>
</feature>
<feature type="domain" description="RRN6 helical bundle" evidence="3">
    <location>
        <begin position="120"/>
        <end position="310"/>
    </location>
</feature>
<organism evidence="5">
    <name type="scientific">Dissoconium aciculare CBS 342.82</name>
    <dbReference type="NCBI Taxonomy" id="1314786"/>
    <lineage>
        <taxon>Eukaryota</taxon>
        <taxon>Fungi</taxon>
        <taxon>Dikarya</taxon>
        <taxon>Ascomycota</taxon>
        <taxon>Pezizomycotina</taxon>
        <taxon>Dothideomycetes</taxon>
        <taxon>Dothideomycetidae</taxon>
        <taxon>Mycosphaerellales</taxon>
        <taxon>Dissoconiaceae</taxon>
        <taxon>Dissoconium</taxon>
    </lineage>
</organism>
<protein>
    <submittedName>
        <fullName evidence="5">Uncharacterized protein</fullName>
    </submittedName>
</protein>
<reference evidence="5" key="2">
    <citation type="submission" date="2020-04" db="EMBL/GenBank/DDBJ databases">
        <authorList>
            <consortium name="NCBI Genome Project"/>
        </authorList>
    </citation>
    <scope>NUCLEOTIDE SEQUENCE</scope>
    <source>
        <strain evidence="5">CBS 342.82</strain>
    </source>
</reference>
<dbReference type="InterPro" id="IPR048536">
    <property type="entry name" value="Rrn6_K-rich"/>
</dbReference>
<accession>A0A6J3MDR7</accession>
<dbReference type="InterPro" id="IPR048537">
    <property type="entry name" value="RRN6_HB"/>
</dbReference>
<dbReference type="GO" id="GO:0001179">
    <property type="term" value="F:RNA polymerase I general transcription initiation factor binding"/>
    <property type="evidence" value="ECO:0007669"/>
    <property type="project" value="TreeGrafter"/>
</dbReference>
<dbReference type="Pfam" id="PF20639">
    <property type="entry name" value="Rrn6_K-rich"/>
    <property type="match status" value="1"/>
</dbReference>
<dbReference type="PANTHER" id="PTHR28221">
    <property type="entry name" value="RNA POLYMERASE I-SPECIFIC TRANSCRIPTION INITIATION FACTOR RRN6"/>
    <property type="match status" value="1"/>
</dbReference>
<dbReference type="GeneID" id="54356670"/>
<gene>
    <name evidence="5" type="ORF">K489DRAFT_108473</name>
</gene>
<dbReference type="GO" id="GO:0042790">
    <property type="term" value="P:nucleolar large rRNA transcription by RNA polymerase I"/>
    <property type="evidence" value="ECO:0007669"/>
    <property type="project" value="TreeGrafter"/>
</dbReference>
<reference evidence="5" key="3">
    <citation type="submission" date="2025-08" db="UniProtKB">
        <authorList>
            <consortium name="RefSeq"/>
        </authorList>
    </citation>
    <scope>IDENTIFICATION</scope>
    <source>
        <strain evidence="5">CBS 342.82</strain>
    </source>
</reference>